<sequence>MLLAAAAVSASVLSLLNAWTPRLHRVLWIGTAACVAGLALSIAFERGGLAMRAISRPRASS</sequence>
<dbReference type="Proteomes" id="UP000500826">
    <property type="component" value="Chromosome"/>
</dbReference>
<dbReference type="EMBL" id="CP053418">
    <property type="protein sequence ID" value="QJW83276.1"/>
    <property type="molecule type" value="Genomic_DNA"/>
</dbReference>
<keyword evidence="1" id="KW-0472">Membrane</keyword>
<keyword evidence="3" id="KW-1185">Reference proteome</keyword>
<evidence type="ECO:0000256" key="1">
    <source>
        <dbReference type="SAM" id="Phobius"/>
    </source>
</evidence>
<accession>A0ABX6NZP0</accession>
<name>A0ABX6NZP0_9BURK</name>
<evidence type="ECO:0000313" key="3">
    <source>
        <dbReference type="Proteomes" id="UP000500826"/>
    </source>
</evidence>
<proteinExistence type="predicted"/>
<protein>
    <submittedName>
        <fullName evidence="2">Uncharacterized protein</fullName>
    </submittedName>
</protein>
<keyword evidence="1" id="KW-0812">Transmembrane</keyword>
<keyword evidence="1" id="KW-1133">Transmembrane helix</keyword>
<gene>
    <name evidence="2" type="ORF">HK414_00495</name>
</gene>
<organism evidence="2 3">
    <name type="scientific">Ramlibacter terrae</name>
    <dbReference type="NCBI Taxonomy" id="2732511"/>
    <lineage>
        <taxon>Bacteria</taxon>
        <taxon>Pseudomonadati</taxon>
        <taxon>Pseudomonadota</taxon>
        <taxon>Betaproteobacteria</taxon>
        <taxon>Burkholderiales</taxon>
        <taxon>Comamonadaceae</taxon>
        <taxon>Ramlibacter</taxon>
    </lineage>
</organism>
<feature type="transmembrane region" description="Helical" evidence="1">
    <location>
        <begin position="28"/>
        <end position="49"/>
    </location>
</feature>
<evidence type="ECO:0000313" key="2">
    <source>
        <dbReference type="EMBL" id="QJW83276.1"/>
    </source>
</evidence>
<reference evidence="2 3" key="1">
    <citation type="submission" date="2020-05" db="EMBL/GenBank/DDBJ databases">
        <title>Ramlibacter rhizophilus sp. nov., isolated from rhizosphere soil of national flower Mugunghwa from South Korea.</title>
        <authorList>
            <person name="Zheng-Fei Y."/>
            <person name="Huan T."/>
        </authorList>
    </citation>
    <scope>NUCLEOTIDE SEQUENCE [LARGE SCALE GENOMIC DNA]</scope>
    <source>
        <strain evidence="2 3">H242</strain>
    </source>
</reference>